<dbReference type="PANTHER" id="PTHR42905">
    <property type="entry name" value="PHOSPHOENOLPYRUVATE CARBOXYLASE"/>
    <property type="match status" value="1"/>
</dbReference>
<dbReference type="RefSeq" id="WP_344672293.1">
    <property type="nucleotide sequence ID" value="NZ_BAAAQN010000124.1"/>
</dbReference>
<comment type="caution">
    <text evidence="1">The sequence shown here is derived from an EMBL/GenBank/DDBJ whole genome shotgun (WGS) entry which is preliminary data.</text>
</comment>
<dbReference type="Pfam" id="PF13714">
    <property type="entry name" value="PEP_mutase"/>
    <property type="match status" value="1"/>
</dbReference>
<evidence type="ECO:0000313" key="2">
    <source>
        <dbReference type="Proteomes" id="UP001500751"/>
    </source>
</evidence>
<organism evidence="1 2">
    <name type="scientific">Catenulispora yoronensis</name>
    <dbReference type="NCBI Taxonomy" id="450799"/>
    <lineage>
        <taxon>Bacteria</taxon>
        <taxon>Bacillati</taxon>
        <taxon>Actinomycetota</taxon>
        <taxon>Actinomycetes</taxon>
        <taxon>Catenulisporales</taxon>
        <taxon>Catenulisporaceae</taxon>
        <taxon>Catenulispora</taxon>
    </lineage>
</organism>
<sequence length="275" mass="28500">MSLLTAEDQYRRAEAFQALHTGPDVFVIANAWDAGTAKAFTALGFRALATTSAGIAHSLGTADGTITRAQTLANARALVEATHLPVAGDLENGFAADADGIPETIRLAAEHGLVGGSIEDAIDGGVIPVEAALERLQAAIEAARALPFPFTLTARAENFLYGRDDLKDTIARLQAYEAAGADVLFAPGLTSEEQIRAVVSEVGKPVNVLAGGARLDATVEQLGEWGVRRISLGSNLSRAAMSAAILGAKEIAEQGTFGFGRSGVLAHGEIEGYFG</sequence>
<dbReference type="InterPro" id="IPR015813">
    <property type="entry name" value="Pyrv/PenolPyrv_kinase-like_dom"/>
</dbReference>
<keyword evidence="1" id="KW-0456">Lyase</keyword>
<proteinExistence type="predicted"/>
<reference evidence="1 2" key="1">
    <citation type="journal article" date="2019" name="Int. J. Syst. Evol. Microbiol.">
        <title>The Global Catalogue of Microorganisms (GCM) 10K type strain sequencing project: providing services to taxonomists for standard genome sequencing and annotation.</title>
        <authorList>
            <consortium name="The Broad Institute Genomics Platform"/>
            <consortium name="The Broad Institute Genome Sequencing Center for Infectious Disease"/>
            <person name="Wu L."/>
            <person name="Ma J."/>
        </authorList>
    </citation>
    <scope>NUCLEOTIDE SEQUENCE [LARGE SCALE GENOMIC DNA]</scope>
    <source>
        <strain evidence="1 2">JCM 16014</strain>
    </source>
</reference>
<dbReference type="EMBL" id="BAAAQN010000124">
    <property type="protein sequence ID" value="GAA2067536.1"/>
    <property type="molecule type" value="Genomic_DNA"/>
</dbReference>
<evidence type="ECO:0000313" key="1">
    <source>
        <dbReference type="EMBL" id="GAA2067536.1"/>
    </source>
</evidence>
<dbReference type="PANTHER" id="PTHR42905:SF16">
    <property type="entry name" value="CARBOXYPHOSPHONOENOLPYRUVATE PHOSPHONOMUTASE-LIKE PROTEIN (AFU_ORTHOLOGUE AFUA_5G07230)"/>
    <property type="match status" value="1"/>
</dbReference>
<protein>
    <submittedName>
        <fullName evidence="1">Isocitrate lyase/phosphoenolpyruvate mutase family protein</fullName>
    </submittedName>
</protein>
<dbReference type="GO" id="GO:0016829">
    <property type="term" value="F:lyase activity"/>
    <property type="evidence" value="ECO:0007669"/>
    <property type="project" value="UniProtKB-KW"/>
</dbReference>
<dbReference type="CDD" id="cd00377">
    <property type="entry name" value="ICL_PEPM"/>
    <property type="match status" value="1"/>
</dbReference>
<name>A0ABN2VQJ5_9ACTN</name>
<accession>A0ABN2VQJ5</accession>
<dbReference type="InterPro" id="IPR039556">
    <property type="entry name" value="ICL/PEPM"/>
</dbReference>
<keyword evidence="2" id="KW-1185">Reference proteome</keyword>
<dbReference type="Gene3D" id="3.20.20.60">
    <property type="entry name" value="Phosphoenolpyruvate-binding domains"/>
    <property type="match status" value="1"/>
</dbReference>
<dbReference type="InterPro" id="IPR040442">
    <property type="entry name" value="Pyrv_kinase-like_dom_sf"/>
</dbReference>
<dbReference type="SUPFAM" id="SSF51621">
    <property type="entry name" value="Phosphoenolpyruvate/pyruvate domain"/>
    <property type="match status" value="1"/>
</dbReference>
<dbReference type="Gene3D" id="6.10.250.2750">
    <property type="match status" value="1"/>
</dbReference>
<gene>
    <name evidence="1" type="ORF">GCM10009839_94130</name>
</gene>
<dbReference type="Proteomes" id="UP001500751">
    <property type="component" value="Unassembled WGS sequence"/>
</dbReference>